<dbReference type="Pfam" id="PF01467">
    <property type="entry name" value="CTP_transf_like"/>
    <property type="match status" value="1"/>
</dbReference>
<dbReference type="PANTHER" id="PTHR39321">
    <property type="entry name" value="NICOTINATE-NUCLEOTIDE ADENYLYLTRANSFERASE-RELATED"/>
    <property type="match status" value="1"/>
</dbReference>
<evidence type="ECO:0000313" key="14">
    <source>
        <dbReference type="Proteomes" id="UP000194968"/>
    </source>
</evidence>
<comment type="function">
    <text evidence="1 11">Catalyzes the reversible adenylation of nicotinate mononucleotide (NaMN) to nicotinic acid adenine dinucleotide (NaAD).</text>
</comment>
<comment type="catalytic activity">
    <reaction evidence="10 11">
        <text>nicotinate beta-D-ribonucleotide + ATP + H(+) = deamido-NAD(+) + diphosphate</text>
        <dbReference type="Rhea" id="RHEA:22860"/>
        <dbReference type="ChEBI" id="CHEBI:15378"/>
        <dbReference type="ChEBI" id="CHEBI:30616"/>
        <dbReference type="ChEBI" id="CHEBI:33019"/>
        <dbReference type="ChEBI" id="CHEBI:57502"/>
        <dbReference type="ChEBI" id="CHEBI:58437"/>
        <dbReference type="EC" id="2.7.7.18"/>
    </reaction>
</comment>
<name>A0A242NVU6_9GAMM</name>
<evidence type="ECO:0000256" key="3">
    <source>
        <dbReference type="ARBA" id="ARBA00009014"/>
    </source>
</evidence>
<dbReference type="Gene3D" id="3.40.50.620">
    <property type="entry name" value="HUPs"/>
    <property type="match status" value="1"/>
</dbReference>
<dbReference type="NCBIfam" id="TIGR00125">
    <property type="entry name" value="cyt_tran_rel"/>
    <property type="match status" value="1"/>
</dbReference>
<comment type="similarity">
    <text evidence="3 11">Belongs to the NadD family.</text>
</comment>
<evidence type="ECO:0000256" key="9">
    <source>
        <dbReference type="ARBA" id="ARBA00023027"/>
    </source>
</evidence>
<evidence type="ECO:0000256" key="2">
    <source>
        <dbReference type="ARBA" id="ARBA00005019"/>
    </source>
</evidence>
<dbReference type="CDD" id="cd02165">
    <property type="entry name" value="NMNAT"/>
    <property type="match status" value="1"/>
</dbReference>
<organism evidence="13 14">
    <name type="scientific">Gilliamella apis</name>
    <dbReference type="NCBI Taxonomy" id="1970738"/>
    <lineage>
        <taxon>Bacteria</taxon>
        <taxon>Pseudomonadati</taxon>
        <taxon>Pseudomonadota</taxon>
        <taxon>Gammaproteobacteria</taxon>
        <taxon>Orbales</taxon>
        <taxon>Orbaceae</taxon>
        <taxon>Gilliamella</taxon>
    </lineage>
</organism>
<dbReference type="OrthoDB" id="5295945at2"/>
<comment type="caution">
    <text evidence="13">The sequence shown here is derived from an EMBL/GenBank/DDBJ whole genome shotgun (WGS) entry which is preliminary data.</text>
</comment>
<dbReference type="AlphaFoldDB" id="A0A242NVU6"/>
<dbReference type="PANTHER" id="PTHR39321:SF3">
    <property type="entry name" value="PHOSPHOPANTETHEINE ADENYLYLTRANSFERASE"/>
    <property type="match status" value="1"/>
</dbReference>
<evidence type="ECO:0000259" key="12">
    <source>
        <dbReference type="Pfam" id="PF01467"/>
    </source>
</evidence>
<comment type="pathway">
    <text evidence="2 11">Cofactor biosynthesis; NAD(+) biosynthesis; deamido-NAD(+) from nicotinate D-ribonucleotide: step 1/1.</text>
</comment>
<dbReference type="EMBL" id="NASK01000082">
    <property type="protein sequence ID" value="OTQ51023.1"/>
    <property type="molecule type" value="Genomic_DNA"/>
</dbReference>
<evidence type="ECO:0000256" key="4">
    <source>
        <dbReference type="ARBA" id="ARBA00022642"/>
    </source>
</evidence>
<dbReference type="GO" id="GO:0009435">
    <property type="term" value="P:NAD+ biosynthetic process"/>
    <property type="evidence" value="ECO:0007669"/>
    <property type="project" value="UniProtKB-UniRule"/>
</dbReference>
<dbReference type="InterPro" id="IPR004821">
    <property type="entry name" value="Cyt_trans-like"/>
</dbReference>
<proteinExistence type="inferred from homology"/>
<gene>
    <name evidence="11" type="primary">nadD</name>
    <name evidence="13" type="ORF">B6D06_03385</name>
</gene>
<keyword evidence="8 11" id="KW-0067">ATP-binding</keyword>
<dbReference type="HAMAP" id="MF_00244">
    <property type="entry name" value="NaMN_adenylyltr"/>
    <property type="match status" value="1"/>
</dbReference>
<accession>A0A242P969</accession>
<evidence type="ECO:0000256" key="10">
    <source>
        <dbReference type="ARBA" id="ARBA00048721"/>
    </source>
</evidence>
<dbReference type="SUPFAM" id="SSF52374">
    <property type="entry name" value="Nucleotidylyl transferase"/>
    <property type="match status" value="1"/>
</dbReference>
<dbReference type="Proteomes" id="UP000194968">
    <property type="component" value="Unassembled WGS sequence"/>
</dbReference>
<keyword evidence="4 11" id="KW-0662">Pyridine nucleotide biosynthesis</keyword>
<dbReference type="UniPathway" id="UPA00253">
    <property type="reaction ID" value="UER00332"/>
</dbReference>
<accession>A0A242NVU6</accession>
<evidence type="ECO:0000256" key="8">
    <source>
        <dbReference type="ARBA" id="ARBA00022840"/>
    </source>
</evidence>
<reference evidence="13 14" key="1">
    <citation type="submission" date="2017-03" db="EMBL/GenBank/DDBJ databases">
        <title>Comparative genomics of honeybee gut symbionts reveal geographically distinct and subgroup specific antibiotic resistance.</title>
        <authorList>
            <person name="Ludvigsen J."/>
            <person name="Porcellato D."/>
            <person name="Labee-Lund T.M."/>
            <person name="Amdam G.V."/>
            <person name="Rudi K."/>
        </authorList>
    </citation>
    <scope>NUCLEOTIDE SEQUENCE [LARGE SCALE GENOMIC DNA]</scope>
    <source>
        <strain evidence="13 14">A-4-12</strain>
    </source>
</reference>
<evidence type="ECO:0000256" key="6">
    <source>
        <dbReference type="ARBA" id="ARBA00022695"/>
    </source>
</evidence>
<dbReference type="EC" id="2.7.7.18" evidence="11"/>
<dbReference type="InterPro" id="IPR014729">
    <property type="entry name" value="Rossmann-like_a/b/a_fold"/>
</dbReference>
<feature type="domain" description="Cytidyltransferase-like" evidence="12">
    <location>
        <begin position="5"/>
        <end position="187"/>
    </location>
</feature>
<evidence type="ECO:0000313" key="13">
    <source>
        <dbReference type="EMBL" id="OTQ51023.1"/>
    </source>
</evidence>
<evidence type="ECO:0000256" key="1">
    <source>
        <dbReference type="ARBA" id="ARBA00002324"/>
    </source>
</evidence>
<evidence type="ECO:0000256" key="5">
    <source>
        <dbReference type="ARBA" id="ARBA00022679"/>
    </source>
</evidence>
<sequence>MLTALFGGTFDPIHYGHIRPALALAKEVGLTKINLLPNRIPPHKPQPEANTEQRLAMLELAIADYSLFSIDTRELEPTLINQPSFTIDTLKSWRQQNGTQQSLAFIMGQDSLLSLPTWKEWQKLLDYCHLLICKRPGYAQTSCDTKLQQWIYQHQTQVSQTLHQCPNGYIYFANTPLEAISATEIRQNIDNQQSCEKLLSPKVWQYIHENRLYNAKKC</sequence>
<dbReference type="GO" id="GO:0004515">
    <property type="term" value="F:nicotinate-nucleotide adenylyltransferase activity"/>
    <property type="evidence" value="ECO:0007669"/>
    <property type="project" value="UniProtKB-UniRule"/>
</dbReference>
<keyword evidence="5 11" id="KW-0808">Transferase</keyword>
<evidence type="ECO:0000256" key="11">
    <source>
        <dbReference type="HAMAP-Rule" id="MF_00244"/>
    </source>
</evidence>
<dbReference type="NCBIfam" id="NF000839">
    <property type="entry name" value="PRK00071.1-1"/>
    <property type="match status" value="1"/>
</dbReference>
<keyword evidence="9 11" id="KW-0520">NAD</keyword>
<dbReference type="NCBIfam" id="TIGR00482">
    <property type="entry name" value="nicotinate (nicotinamide) nucleotide adenylyltransferase"/>
    <property type="match status" value="1"/>
</dbReference>
<dbReference type="RefSeq" id="WP_034903002.1">
    <property type="nucleotide sequence ID" value="NZ_CAMLFL010000048.1"/>
</dbReference>
<keyword evidence="7 11" id="KW-0547">Nucleotide-binding</keyword>
<keyword evidence="6 11" id="KW-0548">Nucleotidyltransferase</keyword>
<protein>
    <recommendedName>
        <fullName evidence="11">Probable nicotinate-nucleotide adenylyltransferase</fullName>
        <ecNumber evidence="11">2.7.7.18</ecNumber>
    </recommendedName>
    <alternativeName>
        <fullName evidence="11">Deamido-NAD(+) diphosphorylase</fullName>
    </alternativeName>
    <alternativeName>
        <fullName evidence="11">Deamido-NAD(+) pyrophosphorylase</fullName>
    </alternativeName>
    <alternativeName>
        <fullName evidence="11">Nicotinate mononucleotide adenylyltransferase</fullName>
        <shortName evidence="11">NaMN adenylyltransferase</shortName>
    </alternativeName>
</protein>
<dbReference type="GO" id="GO:0005524">
    <property type="term" value="F:ATP binding"/>
    <property type="evidence" value="ECO:0007669"/>
    <property type="project" value="UniProtKB-KW"/>
</dbReference>
<dbReference type="GeneID" id="99744737"/>
<dbReference type="FunFam" id="3.40.50.620:FF:000039">
    <property type="entry name" value="Probable nicotinate-nucleotide adenylyltransferase"/>
    <property type="match status" value="1"/>
</dbReference>
<dbReference type="InterPro" id="IPR005248">
    <property type="entry name" value="NadD/NMNAT"/>
</dbReference>
<evidence type="ECO:0000256" key="7">
    <source>
        <dbReference type="ARBA" id="ARBA00022741"/>
    </source>
</evidence>